<organism evidence="4 5">
    <name type="scientific">Streptomyces catenulae</name>
    <dbReference type="NCBI Taxonomy" id="66875"/>
    <lineage>
        <taxon>Bacteria</taxon>
        <taxon>Bacillati</taxon>
        <taxon>Actinomycetota</taxon>
        <taxon>Actinomycetes</taxon>
        <taxon>Kitasatosporales</taxon>
        <taxon>Streptomycetaceae</taxon>
        <taxon>Streptomyces</taxon>
    </lineage>
</organism>
<keyword evidence="2" id="KW-0472">Membrane</keyword>
<feature type="transmembrane region" description="Helical" evidence="2">
    <location>
        <begin position="650"/>
        <end position="672"/>
    </location>
</feature>
<protein>
    <submittedName>
        <fullName evidence="4">EF-hand domain-containing protein</fullName>
    </submittedName>
</protein>
<feature type="transmembrane region" description="Helical" evidence="2">
    <location>
        <begin position="441"/>
        <end position="463"/>
    </location>
</feature>
<dbReference type="RefSeq" id="WP_157847983.1">
    <property type="nucleotide sequence ID" value="NZ_JBEZVI010000014.1"/>
</dbReference>
<dbReference type="Pfam" id="PF05729">
    <property type="entry name" value="NACHT"/>
    <property type="match status" value="1"/>
</dbReference>
<dbReference type="InterPro" id="IPR002048">
    <property type="entry name" value="EF_hand_dom"/>
</dbReference>
<dbReference type="SUPFAM" id="SSF47473">
    <property type="entry name" value="EF-hand"/>
    <property type="match status" value="1"/>
</dbReference>
<evidence type="ECO:0000259" key="3">
    <source>
        <dbReference type="PROSITE" id="PS50222"/>
    </source>
</evidence>
<evidence type="ECO:0000313" key="4">
    <source>
        <dbReference type="EMBL" id="MEU3712079.1"/>
    </source>
</evidence>
<dbReference type="InterPro" id="IPR007111">
    <property type="entry name" value="NACHT_NTPase"/>
</dbReference>
<evidence type="ECO:0000256" key="2">
    <source>
        <dbReference type="SAM" id="Phobius"/>
    </source>
</evidence>
<dbReference type="CDD" id="cd00051">
    <property type="entry name" value="EFh"/>
    <property type="match status" value="1"/>
</dbReference>
<feature type="domain" description="EF-hand" evidence="3">
    <location>
        <begin position="826"/>
        <end position="861"/>
    </location>
</feature>
<dbReference type="PROSITE" id="PS50222">
    <property type="entry name" value="EF_HAND_2"/>
    <property type="match status" value="2"/>
</dbReference>
<dbReference type="Gene3D" id="1.10.238.10">
    <property type="entry name" value="EF-hand"/>
    <property type="match status" value="1"/>
</dbReference>
<feature type="domain" description="EF-hand" evidence="3">
    <location>
        <begin position="736"/>
        <end position="771"/>
    </location>
</feature>
<dbReference type="InterPro" id="IPR011992">
    <property type="entry name" value="EF-hand-dom_pair"/>
</dbReference>
<feature type="transmembrane region" description="Helical" evidence="2">
    <location>
        <begin position="576"/>
        <end position="599"/>
    </location>
</feature>
<keyword evidence="2" id="KW-1133">Transmembrane helix</keyword>
<dbReference type="EMBL" id="JBEZVI010000014">
    <property type="protein sequence ID" value="MEU3712079.1"/>
    <property type="molecule type" value="Genomic_DNA"/>
</dbReference>
<accession>A0ABV2Z250</accession>
<dbReference type="Pfam" id="PF13202">
    <property type="entry name" value="EF-hand_5"/>
    <property type="match status" value="1"/>
</dbReference>
<reference evidence="4 5" key="1">
    <citation type="submission" date="2024-06" db="EMBL/GenBank/DDBJ databases">
        <title>The Natural Products Discovery Center: Release of the First 8490 Sequenced Strains for Exploring Actinobacteria Biosynthetic Diversity.</title>
        <authorList>
            <person name="Kalkreuter E."/>
            <person name="Kautsar S.A."/>
            <person name="Yang D."/>
            <person name="Bader C.D."/>
            <person name="Teijaro C.N."/>
            <person name="Fluegel L."/>
            <person name="Davis C.M."/>
            <person name="Simpson J.R."/>
            <person name="Lauterbach L."/>
            <person name="Steele A.D."/>
            <person name="Gui C."/>
            <person name="Meng S."/>
            <person name="Li G."/>
            <person name="Viehrig K."/>
            <person name="Ye F."/>
            <person name="Su P."/>
            <person name="Kiefer A.F."/>
            <person name="Nichols A."/>
            <person name="Cepeda A.J."/>
            <person name="Yan W."/>
            <person name="Fan B."/>
            <person name="Jiang Y."/>
            <person name="Adhikari A."/>
            <person name="Zheng C.-J."/>
            <person name="Schuster L."/>
            <person name="Cowan T.M."/>
            <person name="Smanski M.J."/>
            <person name="Chevrette M.G."/>
            <person name="De Carvalho L.P.S."/>
            <person name="Shen B."/>
        </authorList>
    </citation>
    <scope>NUCLEOTIDE SEQUENCE [LARGE SCALE GENOMIC DNA]</scope>
    <source>
        <strain evidence="4 5">NPDC033039</strain>
    </source>
</reference>
<evidence type="ECO:0000256" key="1">
    <source>
        <dbReference type="SAM" id="MobiDB-lite"/>
    </source>
</evidence>
<feature type="transmembrane region" description="Helical" evidence="2">
    <location>
        <begin position="626"/>
        <end position="644"/>
    </location>
</feature>
<feature type="transmembrane region" description="Helical" evidence="2">
    <location>
        <begin position="475"/>
        <end position="500"/>
    </location>
</feature>
<dbReference type="Proteomes" id="UP001550853">
    <property type="component" value="Unassembled WGS sequence"/>
</dbReference>
<keyword evidence="5" id="KW-1185">Reference proteome</keyword>
<dbReference type="PROSITE" id="PS00018">
    <property type="entry name" value="EF_HAND_1"/>
    <property type="match status" value="2"/>
</dbReference>
<feature type="transmembrane region" description="Helical" evidence="2">
    <location>
        <begin position="539"/>
        <end position="564"/>
    </location>
</feature>
<sequence>MSGAPEPQEREPMGPHAPQPDGRDLFRIGLNTGIVVNGNHNFIVQFPADFSAKDALTGWIEQLTTAVGADQGSVGGKLAEQADALALAVRARLKPEVEQLRLQDGKLPLRWRLMLEKAADHDGDSDAPTGKAPAPPADLADVLAQTESRWLVVLGRAGSGKTALALRFALAHLDARVRTRGTATPVPVIFSLGSWDPAALSLRDWLIGRLERDHTFLAVHGPGDITWAEALMSEEYVLPILDGFDELAPGLRGMALEELNNFLLPLIVTSRRADIEATAEQTGVVPYAVAVELADVTLDDAVAYLERTSHRRFLRRPNASGTDWAPVLRELREQRQTPAGARLAAVLTTPLMVTLARFVHESGPDPSDLLDTGKFGTREALENHLLDSFLAAAYRRDAYTLRWDPEHAQRWLGYLAAHLTELRTPDIEWWRLGTSVRLRWLMLRVGVTVGVFCAIVAGLVYGAESLLLYGPLPGLLTVALTGPTNGLAMGLTFALMHGFVSRMQVGGPMFEPSLMEIRLSGWKKNRVGKKLRESFRPRVAGGLAGGLLFGLLWALGSAMITAALRYPAPVIALNSAILLAAGIGLGGVLGLVAALGAGFETVIPRETSAHPPDLLNTNRATVLKQLLTVGLVIGIGWGVVFGAASRSALAGAGAGLVSGVMIALGTGTMTAWGRWVVLARIWLPLSGWLPTDLDAFLQDAWKRNILRRVGAVYQFRHAQLRDHLATTVGTPPERVLHRVNLDLLFDAADTDHDGYVTEDDYLRFAGRCRTAYGLDTDAAEAREVESFYREYWAGLRRQARTGGRLSRAQHRTAAGALAADPDLPGQVAAFGAALFKVLDADGDGSVGERELSRYLALWGLADDASAVLARMDGDGDGRLREADLIRALDLHVRRPHLGGAGSVFFGVA</sequence>
<keyword evidence="2" id="KW-0812">Transmembrane</keyword>
<comment type="caution">
    <text evidence="4">The sequence shown here is derived from an EMBL/GenBank/DDBJ whole genome shotgun (WGS) entry which is preliminary data.</text>
</comment>
<evidence type="ECO:0000313" key="5">
    <source>
        <dbReference type="Proteomes" id="UP001550853"/>
    </source>
</evidence>
<dbReference type="SMART" id="SM00054">
    <property type="entry name" value="EFh"/>
    <property type="match status" value="3"/>
</dbReference>
<proteinExistence type="predicted"/>
<dbReference type="InterPro" id="IPR018247">
    <property type="entry name" value="EF_Hand_1_Ca_BS"/>
</dbReference>
<dbReference type="Pfam" id="PF13833">
    <property type="entry name" value="EF-hand_8"/>
    <property type="match status" value="1"/>
</dbReference>
<dbReference type="InterPro" id="IPR027417">
    <property type="entry name" value="P-loop_NTPase"/>
</dbReference>
<gene>
    <name evidence="4" type="ORF">AB0E61_18535</name>
</gene>
<name>A0ABV2Z250_9ACTN</name>
<dbReference type="Gene3D" id="3.40.50.300">
    <property type="entry name" value="P-loop containing nucleotide triphosphate hydrolases"/>
    <property type="match status" value="1"/>
</dbReference>
<dbReference type="SUPFAM" id="SSF52540">
    <property type="entry name" value="P-loop containing nucleoside triphosphate hydrolases"/>
    <property type="match status" value="1"/>
</dbReference>
<feature type="region of interest" description="Disordered" evidence="1">
    <location>
        <begin position="1"/>
        <end position="23"/>
    </location>
</feature>